<dbReference type="InterPro" id="IPR015943">
    <property type="entry name" value="WD40/YVTN_repeat-like_dom_sf"/>
</dbReference>
<name>A0A0L0DHX4_THETB</name>
<reference evidence="9 10" key="1">
    <citation type="submission" date="2010-05" db="EMBL/GenBank/DDBJ databases">
        <title>The Genome Sequence of Thecamonas trahens ATCC 50062.</title>
        <authorList>
            <consortium name="The Broad Institute Genome Sequencing Platform"/>
            <person name="Russ C."/>
            <person name="Cuomo C."/>
            <person name="Shea T."/>
            <person name="Young S.K."/>
            <person name="Zeng Q."/>
            <person name="Koehrsen M."/>
            <person name="Haas B."/>
            <person name="Borodovsky M."/>
            <person name="Guigo R."/>
            <person name="Alvarado L."/>
            <person name="Berlin A."/>
            <person name="Bochicchio J."/>
            <person name="Borenstein D."/>
            <person name="Chapman S."/>
            <person name="Chen Z."/>
            <person name="Freedman E."/>
            <person name="Gellesch M."/>
            <person name="Goldberg J."/>
            <person name="Griggs A."/>
            <person name="Gujja S."/>
            <person name="Heilman E."/>
            <person name="Heiman D."/>
            <person name="Hepburn T."/>
            <person name="Howarth C."/>
            <person name="Jen D."/>
            <person name="Larson L."/>
            <person name="Mehta T."/>
            <person name="Park D."/>
            <person name="Pearson M."/>
            <person name="Roberts A."/>
            <person name="Saif S."/>
            <person name="Shenoy N."/>
            <person name="Sisk P."/>
            <person name="Stolte C."/>
            <person name="Sykes S."/>
            <person name="Thomson T."/>
            <person name="Walk T."/>
            <person name="White J."/>
            <person name="Yandava C."/>
            <person name="Burger G."/>
            <person name="Gray M.W."/>
            <person name="Holland P.W.H."/>
            <person name="King N."/>
            <person name="Lang F.B.F."/>
            <person name="Roger A.J."/>
            <person name="Ruiz-Trillo I."/>
            <person name="Lander E."/>
            <person name="Nusbaum C."/>
        </authorList>
    </citation>
    <scope>NUCLEOTIDE SEQUENCE [LARGE SCALE GENOMIC DNA]</scope>
    <source>
        <strain evidence="9 10">ATCC 50062</strain>
    </source>
</reference>
<evidence type="ECO:0000313" key="10">
    <source>
        <dbReference type="Proteomes" id="UP000054408"/>
    </source>
</evidence>
<dbReference type="PROSITE" id="PS51722">
    <property type="entry name" value="G_TR_2"/>
    <property type="match status" value="1"/>
</dbReference>
<dbReference type="Gene3D" id="3.30.70.240">
    <property type="match status" value="1"/>
</dbReference>
<keyword evidence="10" id="KW-1185">Reference proteome</keyword>
<dbReference type="Pfam" id="PF00679">
    <property type="entry name" value="EFG_C"/>
    <property type="match status" value="1"/>
</dbReference>
<dbReference type="SUPFAM" id="SSF50960">
    <property type="entry name" value="TolB, C-terminal domain"/>
    <property type="match status" value="1"/>
</dbReference>
<dbReference type="InterPro" id="IPR009000">
    <property type="entry name" value="Transl_B-barrel_sf"/>
</dbReference>
<sequence length="3119" mass="336234">MEATPRRVVSPGRRSAGDWEAAAEVGLPVGDLQGTVLREALNHPAHKRELAIKRPQFNPKLDLASQLASEGGWRVVHVFVSSTFRDFHGERDVLTRIVFPKVNEAARSRRVRLIPIDLRWGLTEEDTSTEGKGALQLCFEDIDRSRGMFMVLLGERYGWIPPMYKVLSKPYLEFVSKYAPGKSITEMEVLYGFLAKPNEPCHAAAFFRDPSFLDKVSADDQAVFVESDHESTRKLRLLKETIFESNRCHVVRSYPAEYDRSLVAPNSAQILLKGLDVFEAAAYQWLWGIVQAEFPRVHMPRVEALPRFHMLETLQERAERDMAERLFGRRNELSLLEKYLDGNHALATTAYAKASGAATATVVSSMATSEPTLNTAPPPQLAVLSRISKKTFSSMIHMQTPSRQSSEAELASAGCSAELSPQPWSDETISAAMASFASRSQRGNGGQSRRPGILSWPKRMVPLVVVGQPGVGKSALLATGVLAWPVKFHGSLIIRYFVGATAVSHSLRFMLEYLCTRLAEYLAAEAPAKSSEALFASRLLAASALSLCPHERLRRLFAQLLERAAKTARLVVVVVDGLSNLSQVEHDFSASRLVSWIPPELPSNARLIVSVSTFSTQLLAELDQLEVLALPLTPLRRKYTVNFVRSFLQEYCKRLDEQETNDQMAMLLTKSDIHKPLYIQLAIHEMRVFGVYEDLSNFISTIPPTIPRVFDSVLQRIEVDVGPHLVALFVTYVAIARLGLTEDQLLHLLAPAWSSSVPFHGRALFDSTQTGQQLLPRSAWSRVHSALRLFLTELETDAKVSPLTFLYSELRVAARRRYLCVCESSCELFLAGSYCPHLQPGWLVGWRRKDGKYHSRLGEFLEAEASLAVVFEWYATCRATGAPPSMALIGVHPSDVGSALGRRPVPDMADPSSVRTLGLPLSIQRALSEVVYHYTMAMDWPRITELLSDVRYLFLKIGSGQLLLLLQDFVTALQVLTSLYSRAQSRERTRALEEWILQLEQTQFLVLLHQAALEEFPCLTLQVFAHLAVAYDPSSPGVEPSGARRVPHGSSVDQQAMRKLGQVLSREATSYLRATELPHLVLLDRARGTTVLELPAPVALWSSTASIHAQVMDHVDGQVAGLASTSFPQAWAKSSGSDLGRRSSRLLRRSMAGRETAPPMSVVSMPPGCVVKRAALAWDETSVLAFDQAGAMHILSLASRSVTRSQHLYHHSFSQVRSKVTALAVSKSTPASMDMPHFMVTGGVRYDLGGEIIVWRRGMEWSCFPVAKASFEAHEGGRVQTIHVAADSQSFVVSTGMRLTASDGSGVGVRGVFVFAVDQRMFRPGAGSHSSPLDPASGHETGGGVGAVPLARGVSAEVLPDRATTPLGQGSPTGSSTGGLGSGGTPGLNILVPVVAAIDTPQLGIVLTIAALPDDSIMFMGDDSGRVVATTRWLDAQLSAVTVASGRSVGISALRLAEACKVPGPPLKSGRVLLAVGCTDGSAHVVMYTAPQQSFQVLFSVEAHDDVVADCCLLAGHLVSSGVDDSFKVWTLTDGSGGGKYVPWGESMAARFGEPARPCDDDPLDFDLVATEAMMDAFLQASSMRVLHSRQCLLLANHCMHISSKGELILVGNRGTLLFGLWQEVIHEAMRAPLVRELSNAVDLDEHDLDSSVLLASRRVSIEKVLNTAAAQSSRLAFAPDSSAAAAAIESGRARQRPIVRVWHFGATSASTETQPASQEETRPQLWVVNLRGHTAPILVVQFFWLSGQDKRLGLFTAAMDHTARIWDAVSSQPLVVVENGPSLMVPWTGRMLDNGNMGAMWSWEAVESESTSMGTSTSSGTSLPVPEGAADNGGELSSGSSRLSDSTSSADCDDQFSASEATLRLQPGLRGLHGPSLKRKLEARGRRGGHYGVRVFDARPPFTGGPRSTFVPLGQTVASSVVNLALISLVDEGGGGQEGEVHMARVGFPSLLAVTIDVVGTWVFEVVEEGGSEMLRLAWSTENVGRAVWLLQRGRQLAPVFLPVFSIKGVHVAEMGPMSAAGVGRMARGLRLPLPTHRPILDAVVSPDGLVATVALASSLRGAQHAIVNVYRRRPKRRVRTREPRIHRKARARVIVHSKHGRYAEYATGRRASAPPRRKSAKRWRRAPVHVIDLLSEHSGEETASFSISADETIGSSTSILSSKSGGDHNASSSSIGSSSGRGVIDKRAWKLRYSLVAPTCDPVAMRISPDGRQVVVLGHKGVSSVLEVQETPYKVRNVTVVAHVDHGKSTLTDSLLAGAGLLASAKAGSTCEMDTLPDEKERGVTIKSTGITLCYDVPVPDFVPSAGSFDSGDAASAGASAGAQADATVAPGNAMPFVINVIDSPGHIDFSAEVTASLRLTDGAIVVVDCVEGPRVQTKMVLRQALGELVKPAVLCINKVDRFILEKKFEPEEAYEQFVKVIGDVNAILDEHAESQAVAAADGHTVHQLPGLVPFNPRLGNVFFASGKQGWGFTLADFAQFYAARIGSTAEKWMKRLWGNFWFDPAKGGFVKQPTAADGTALERGFCRFVLRPIWEMFELVGTEGVTRAQLEPVLERYAVKLRVADYDALEANANAAVLETVMKAWLPAGLSLATAVVLHVPSPVEAQPYRVPYLYEGDLESAEAKAMMACDPDGPLVMYVSKMVPNKRFDAFFAFGRVFSGRASPGLKVFALSPEYSKADSGDGASASGAARSEAGRTTARITATSVWMAGSTESVSRGVPAGSTVGLSGLEGALIKTGTVSTSAEAVNIRPLKFSVSPVVRVSVKPARASDLKAFVRGLGRLNRSDPSLVVSTDPTTRETIIAGVGNLHLEIALSDLSKLYAGVPIVAGEPITTYAETVVAAVAEPVLKRSTNKHNRVFATATPLEAPIVDAIDSGELKMAGDAKARNAALVRAGWDKAEAKAVLAWGDPAADSRANVLVNDSKGVNYIAEASDSLSNAFDAVVRAGPLAGEPMRGVRLGFADGLFHADSTHRSERHVGPAAISAFRGAVLSAQPRLMEPIFEVTVTVPEAHVGAVYSVLAGKRGEVFDQARDPASGMLVVKAHLPVGESFDFTPLLRDATSGQAMNQSAFSHWALIDSDPYEDGTLAHSIVTAIRKRKGLPDAIPLAADFVDRP</sequence>
<dbReference type="GO" id="GO:0003924">
    <property type="term" value="F:GTPase activity"/>
    <property type="evidence" value="ECO:0007669"/>
    <property type="project" value="InterPro"/>
</dbReference>
<keyword evidence="4" id="KW-0251">Elongation factor</keyword>
<dbReference type="Pfam" id="PF13191">
    <property type="entry name" value="AAA_16"/>
    <property type="match status" value="1"/>
</dbReference>
<dbReference type="EMBL" id="GL349463">
    <property type="protein sequence ID" value="KNC50903.1"/>
    <property type="molecule type" value="Genomic_DNA"/>
</dbReference>
<keyword evidence="5" id="KW-0648">Protein biosynthesis</keyword>
<dbReference type="STRING" id="461836.A0A0L0DHX4"/>
<dbReference type="InterPro" id="IPR000795">
    <property type="entry name" value="T_Tr_GTP-bd_dom"/>
</dbReference>
<evidence type="ECO:0000256" key="6">
    <source>
        <dbReference type="ARBA" id="ARBA00023134"/>
    </source>
</evidence>
<dbReference type="GO" id="GO:0003746">
    <property type="term" value="F:translation elongation factor activity"/>
    <property type="evidence" value="ECO:0007669"/>
    <property type="project" value="UniProtKB-KW"/>
</dbReference>
<dbReference type="eggNOG" id="KOG0469">
    <property type="taxonomic scope" value="Eukaryota"/>
</dbReference>
<dbReference type="Gene3D" id="3.30.230.10">
    <property type="match status" value="1"/>
</dbReference>
<dbReference type="InterPro" id="IPR014721">
    <property type="entry name" value="Ribsml_uS5_D2-typ_fold_subgr"/>
</dbReference>
<dbReference type="InterPro" id="IPR041095">
    <property type="entry name" value="EFG_II"/>
</dbReference>
<keyword evidence="3" id="KW-0547">Nucleotide-binding</keyword>
<dbReference type="PANTHER" id="PTHR42908">
    <property type="entry name" value="TRANSLATION ELONGATION FACTOR-RELATED"/>
    <property type="match status" value="1"/>
</dbReference>
<dbReference type="Pfam" id="PF13271">
    <property type="entry name" value="DUF4062"/>
    <property type="match status" value="1"/>
</dbReference>
<gene>
    <name evidence="9" type="ORF">AMSG_12045</name>
</gene>
<feature type="compositionally biased region" description="Low complexity" evidence="7">
    <location>
        <begin position="1809"/>
        <end position="1823"/>
    </location>
</feature>
<dbReference type="CDD" id="cd01681">
    <property type="entry name" value="aeEF2_snRNP_like_IV"/>
    <property type="match status" value="1"/>
</dbReference>
<dbReference type="SUPFAM" id="SSF50447">
    <property type="entry name" value="Translation proteins"/>
    <property type="match status" value="1"/>
</dbReference>
<accession>A0A0L0DHX4</accession>
<feature type="region of interest" description="Disordered" evidence="7">
    <location>
        <begin position="1808"/>
        <end position="1855"/>
    </location>
</feature>
<evidence type="ECO:0000313" key="9">
    <source>
        <dbReference type="EMBL" id="KNC50903.1"/>
    </source>
</evidence>
<dbReference type="GO" id="GO:0005829">
    <property type="term" value="C:cytosol"/>
    <property type="evidence" value="ECO:0007669"/>
    <property type="project" value="TreeGrafter"/>
</dbReference>
<dbReference type="InterPro" id="IPR000640">
    <property type="entry name" value="EFG_V-like"/>
</dbReference>
<dbReference type="PRINTS" id="PR00315">
    <property type="entry name" value="ELONGATNFCT"/>
</dbReference>
<evidence type="ECO:0000256" key="5">
    <source>
        <dbReference type="ARBA" id="ARBA00022917"/>
    </source>
</evidence>
<dbReference type="Proteomes" id="UP000054408">
    <property type="component" value="Unassembled WGS sequence"/>
</dbReference>
<dbReference type="SMART" id="SM00889">
    <property type="entry name" value="EFG_IV"/>
    <property type="match status" value="1"/>
</dbReference>
<evidence type="ECO:0000256" key="7">
    <source>
        <dbReference type="SAM" id="MobiDB-lite"/>
    </source>
</evidence>
<dbReference type="InterPro" id="IPR027417">
    <property type="entry name" value="P-loop_NTPase"/>
</dbReference>
<dbReference type="SMART" id="SM00320">
    <property type="entry name" value="WD40"/>
    <property type="match status" value="4"/>
</dbReference>
<dbReference type="NCBIfam" id="TIGR00231">
    <property type="entry name" value="small_GTP"/>
    <property type="match status" value="1"/>
</dbReference>
<keyword evidence="2" id="KW-0963">Cytoplasm</keyword>
<dbReference type="SUPFAM" id="SSF54211">
    <property type="entry name" value="Ribosomal protein S5 domain 2-like"/>
    <property type="match status" value="1"/>
</dbReference>
<dbReference type="GO" id="GO:1990904">
    <property type="term" value="C:ribonucleoprotein complex"/>
    <property type="evidence" value="ECO:0007669"/>
    <property type="project" value="TreeGrafter"/>
</dbReference>
<dbReference type="CDD" id="cd04096">
    <property type="entry name" value="eEF2_snRNP_like_C"/>
    <property type="match status" value="1"/>
</dbReference>
<dbReference type="Gene3D" id="3.40.50.300">
    <property type="entry name" value="P-loop containing nucleotide triphosphate hydrolases"/>
    <property type="match status" value="1"/>
</dbReference>
<feature type="region of interest" description="Disordered" evidence="7">
    <location>
        <begin position="2159"/>
        <end position="2183"/>
    </location>
</feature>
<evidence type="ECO:0000256" key="3">
    <source>
        <dbReference type="ARBA" id="ARBA00022741"/>
    </source>
</evidence>
<dbReference type="GO" id="GO:0043022">
    <property type="term" value="F:ribosome binding"/>
    <property type="evidence" value="ECO:0007669"/>
    <property type="project" value="TreeGrafter"/>
</dbReference>
<dbReference type="Gene3D" id="2.40.30.10">
    <property type="entry name" value="Translation factors"/>
    <property type="match status" value="1"/>
</dbReference>
<dbReference type="InterPro" id="IPR025139">
    <property type="entry name" value="DUF4062"/>
</dbReference>
<dbReference type="GeneID" id="25569960"/>
<dbReference type="SMART" id="SM00838">
    <property type="entry name" value="EFG_C"/>
    <property type="match status" value="1"/>
</dbReference>
<dbReference type="SUPFAM" id="SSF52540">
    <property type="entry name" value="P-loop containing nucleoside triphosphate hydrolases"/>
    <property type="match status" value="1"/>
</dbReference>
<dbReference type="Gene3D" id="3.30.70.870">
    <property type="entry name" value="Elongation Factor G (Translational Gtpase), domain 3"/>
    <property type="match status" value="1"/>
</dbReference>
<proteinExistence type="predicted"/>
<dbReference type="SUPFAM" id="SSF50998">
    <property type="entry name" value="Quinoprotein alcohol dehydrogenase-like"/>
    <property type="match status" value="1"/>
</dbReference>
<evidence type="ECO:0000256" key="1">
    <source>
        <dbReference type="ARBA" id="ARBA00004496"/>
    </source>
</evidence>
<evidence type="ECO:0000259" key="8">
    <source>
        <dbReference type="PROSITE" id="PS51722"/>
    </source>
</evidence>
<dbReference type="PANTHER" id="PTHR42908:SF10">
    <property type="entry name" value="EUKARYOTIC TRANSLATION ELONGATION FACTOR 2"/>
    <property type="match status" value="1"/>
</dbReference>
<dbReference type="InterPro" id="IPR005225">
    <property type="entry name" value="Small_GTP-bd"/>
</dbReference>
<evidence type="ECO:0000256" key="4">
    <source>
        <dbReference type="ARBA" id="ARBA00022768"/>
    </source>
</evidence>
<dbReference type="Pfam" id="PF00009">
    <property type="entry name" value="GTP_EFTU"/>
    <property type="match status" value="1"/>
</dbReference>
<dbReference type="SUPFAM" id="SSF54980">
    <property type="entry name" value="EF-G C-terminal domain-like"/>
    <property type="match status" value="2"/>
</dbReference>
<dbReference type="eggNOG" id="KOG3602">
    <property type="taxonomic scope" value="Eukaryota"/>
</dbReference>
<protein>
    <recommendedName>
        <fullName evidence="8">Tr-type G domain-containing protein</fullName>
    </recommendedName>
</protein>
<feature type="compositionally biased region" description="Low complexity" evidence="7">
    <location>
        <begin position="2173"/>
        <end position="2183"/>
    </location>
</feature>
<dbReference type="CDD" id="cd16268">
    <property type="entry name" value="EF2_II"/>
    <property type="match status" value="1"/>
</dbReference>
<dbReference type="InterPro" id="IPR036322">
    <property type="entry name" value="WD40_repeat_dom_sf"/>
</dbReference>
<dbReference type="InterPro" id="IPR035647">
    <property type="entry name" value="EFG_III/V"/>
</dbReference>
<dbReference type="Pfam" id="PF03764">
    <property type="entry name" value="EFG_IV"/>
    <property type="match status" value="1"/>
</dbReference>
<dbReference type="InterPro" id="IPR020568">
    <property type="entry name" value="Ribosomal_Su5_D2-typ_SF"/>
</dbReference>
<dbReference type="PROSITE" id="PS00301">
    <property type="entry name" value="G_TR_1"/>
    <property type="match status" value="1"/>
</dbReference>
<dbReference type="Gene3D" id="2.130.10.10">
    <property type="entry name" value="YVTN repeat-like/Quinoprotein amine dehydrogenase"/>
    <property type="match status" value="2"/>
</dbReference>
<feature type="domain" description="Tr-type G" evidence="8">
    <location>
        <begin position="2235"/>
        <end position="2493"/>
    </location>
</feature>
<feature type="region of interest" description="Disordered" evidence="7">
    <location>
        <begin position="2680"/>
        <end position="2700"/>
    </location>
</feature>
<feature type="compositionally biased region" description="Low complexity" evidence="7">
    <location>
        <begin position="1838"/>
        <end position="1850"/>
    </location>
</feature>
<evidence type="ECO:0000256" key="2">
    <source>
        <dbReference type="ARBA" id="ARBA00022490"/>
    </source>
</evidence>
<keyword evidence="6" id="KW-0342">GTP-binding</keyword>
<dbReference type="RefSeq" id="XP_013756673.1">
    <property type="nucleotide sequence ID" value="XM_013901219.1"/>
</dbReference>
<dbReference type="InterPro" id="IPR011047">
    <property type="entry name" value="Quinoprotein_ADH-like_sf"/>
</dbReference>
<dbReference type="SUPFAM" id="SSF50978">
    <property type="entry name" value="WD40 repeat-like"/>
    <property type="match status" value="1"/>
</dbReference>
<dbReference type="OrthoDB" id="364892at2759"/>
<dbReference type="InterPro" id="IPR031157">
    <property type="entry name" value="G_TR_CS"/>
</dbReference>
<dbReference type="InterPro" id="IPR041664">
    <property type="entry name" value="AAA_16"/>
</dbReference>
<dbReference type="InterPro" id="IPR001680">
    <property type="entry name" value="WD40_rpt"/>
</dbReference>
<comment type="subcellular location">
    <subcellularLocation>
        <location evidence="1">Cytoplasm</location>
    </subcellularLocation>
</comment>
<dbReference type="FunFam" id="3.30.70.870:FF:000002">
    <property type="entry name" value="Translation elongation factor 2"/>
    <property type="match status" value="1"/>
</dbReference>
<feature type="region of interest" description="Disordered" evidence="7">
    <location>
        <begin position="1362"/>
        <end position="1382"/>
    </location>
</feature>
<dbReference type="GO" id="GO:0005525">
    <property type="term" value="F:GTP binding"/>
    <property type="evidence" value="ECO:0007669"/>
    <property type="project" value="UniProtKB-KW"/>
</dbReference>
<feature type="region of interest" description="Disordered" evidence="7">
    <location>
        <begin position="2106"/>
        <end position="2125"/>
    </location>
</feature>
<dbReference type="InterPro" id="IPR005517">
    <property type="entry name" value="Transl_elong_EFG/EF2_IV"/>
</dbReference>
<feature type="compositionally biased region" description="Low complexity" evidence="7">
    <location>
        <begin position="1364"/>
        <end position="1375"/>
    </location>
</feature>
<organism evidence="9 10">
    <name type="scientific">Thecamonas trahens ATCC 50062</name>
    <dbReference type="NCBI Taxonomy" id="461836"/>
    <lineage>
        <taxon>Eukaryota</taxon>
        <taxon>Apusozoa</taxon>
        <taxon>Apusomonadida</taxon>
        <taxon>Apusomonadidae</taxon>
        <taxon>Thecamonas</taxon>
    </lineage>
</organism>
<dbReference type="Pfam" id="PF14492">
    <property type="entry name" value="EFG_III"/>
    <property type="match status" value="1"/>
</dbReference>
<feature type="compositionally biased region" description="Low complexity" evidence="7">
    <location>
        <begin position="2685"/>
        <end position="2700"/>
    </location>
</feature>